<name>A0A8D1S1G1_PIG</name>
<proteinExistence type="predicted"/>
<evidence type="ECO:0000313" key="2">
    <source>
        <dbReference type="Ensembl" id="ENSSSCP00055041449.1"/>
    </source>
</evidence>
<evidence type="ECO:0000313" key="3">
    <source>
        <dbReference type="Proteomes" id="UP000694724"/>
    </source>
</evidence>
<protein>
    <submittedName>
        <fullName evidence="2">Uncharacterized protein</fullName>
    </submittedName>
</protein>
<feature type="region of interest" description="Disordered" evidence="1">
    <location>
        <begin position="140"/>
        <end position="166"/>
    </location>
</feature>
<feature type="compositionally biased region" description="Polar residues" evidence="1">
    <location>
        <begin position="147"/>
        <end position="164"/>
    </location>
</feature>
<accession>A0A8D1S1G1</accession>
<evidence type="ECO:0000256" key="1">
    <source>
        <dbReference type="SAM" id="MobiDB-lite"/>
    </source>
</evidence>
<sequence length="260" mass="27258">MCVCFRSGGGVGPLPSYAGGGVGLFQRGSQAWPWPQELTSPHPPPLTSPGNCQSQTQLRTGLCVLGRPMERESKIQTWGSCEQKQRGIGEGPGSKKGQTVTITPSLLPFNLPPVRGRQRAEGLGGTLALLWSPYPIPHQGGVADLSGQPSQGKEQTSATPSQPQGAEETLQLGLNHCDPSLNFPSPGVSGRGVRAGSCYPQAHSCPSRCHFPAPELAHLGISSLDSSPGCLSDPTETFFFFFLESRAPSSLRSGGGKASL</sequence>
<dbReference type="Proteomes" id="UP000694724">
    <property type="component" value="Unplaced"/>
</dbReference>
<organism evidence="2 3">
    <name type="scientific">Sus scrofa</name>
    <name type="common">Pig</name>
    <dbReference type="NCBI Taxonomy" id="9823"/>
    <lineage>
        <taxon>Eukaryota</taxon>
        <taxon>Metazoa</taxon>
        <taxon>Chordata</taxon>
        <taxon>Craniata</taxon>
        <taxon>Vertebrata</taxon>
        <taxon>Euteleostomi</taxon>
        <taxon>Mammalia</taxon>
        <taxon>Eutheria</taxon>
        <taxon>Laurasiatheria</taxon>
        <taxon>Artiodactyla</taxon>
        <taxon>Suina</taxon>
        <taxon>Suidae</taxon>
        <taxon>Sus</taxon>
    </lineage>
</organism>
<dbReference type="Ensembl" id="ENSSSCT00055051876.1">
    <property type="protein sequence ID" value="ENSSSCP00055041449.1"/>
    <property type="gene ID" value="ENSSSCG00055026268.1"/>
</dbReference>
<reference evidence="2" key="1">
    <citation type="submission" date="2025-08" db="UniProtKB">
        <authorList>
            <consortium name="Ensembl"/>
        </authorList>
    </citation>
    <scope>IDENTIFICATION</scope>
</reference>
<dbReference type="AlphaFoldDB" id="A0A8D1S1G1"/>
<feature type="region of interest" description="Disordered" evidence="1">
    <location>
        <begin position="74"/>
        <end position="101"/>
    </location>
</feature>